<sequence>MNLVMRSLEEILAVAQAEGANGGHHELSSLDREELRRVVGEQNLRILVALAGFEHNMDCAWQLDSVGKFADTMFSDELGPDAPYEIVAWSGSGDAWAVDRRDAKIVFLNHDGWESTGQYAMVVPLDVDLLTFIGIVEAWTATGVLIDHKEQVEEAATQLFLNYVCGISDVAAHNWPYC</sequence>
<dbReference type="Proteomes" id="UP000076929">
    <property type="component" value="Chromosome"/>
</dbReference>
<evidence type="ECO:0008006" key="3">
    <source>
        <dbReference type="Google" id="ProtNLM"/>
    </source>
</evidence>
<gene>
    <name evidence="1" type="ORF">ccrud_09025</name>
</gene>
<accession>A0A172QUK8</accession>
<proteinExistence type="predicted"/>
<keyword evidence="2" id="KW-1185">Reference proteome</keyword>
<name>A0A172QUK8_9CORY</name>
<dbReference type="AlphaFoldDB" id="A0A172QUK8"/>
<reference evidence="1 2" key="1">
    <citation type="submission" date="2016-05" db="EMBL/GenBank/DDBJ databases">
        <title>Complete genome sequence of Corynebacterium crudilactis, a new Corynebacterium species isolated from raw cow's milk.</title>
        <authorList>
            <person name="Christian R."/>
            <person name="Zimmermann J."/>
            <person name="Lipski A."/>
            <person name="Kalinowski J."/>
        </authorList>
    </citation>
    <scope>NUCLEOTIDE SEQUENCE [LARGE SCALE GENOMIC DNA]</scope>
    <source>
        <strain evidence="1 2">JZ16</strain>
    </source>
</reference>
<dbReference type="OrthoDB" id="5185709at2"/>
<evidence type="ECO:0000313" key="2">
    <source>
        <dbReference type="Proteomes" id="UP000076929"/>
    </source>
</evidence>
<organism evidence="1 2">
    <name type="scientific">Corynebacterium crudilactis</name>
    <dbReference type="NCBI Taxonomy" id="1652495"/>
    <lineage>
        <taxon>Bacteria</taxon>
        <taxon>Bacillati</taxon>
        <taxon>Actinomycetota</taxon>
        <taxon>Actinomycetes</taxon>
        <taxon>Mycobacteriales</taxon>
        <taxon>Corynebacteriaceae</taxon>
        <taxon>Corynebacterium</taxon>
    </lineage>
</organism>
<dbReference type="KEGG" id="ccjz:ccrud_09025"/>
<dbReference type="EMBL" id="CP015622">
    <property type="protein sequence ID" value="ANE04330.1"/>
    <property type="molecule type" value="Genomic_DNA"/>
</dbReference>
<evidence type="ECO:0000313" key="1">
    <source>
        <dbReference type="EMBL" id="ANE04330.1"/>
    </source>
</evidence>
<dbReference type="RefSeq" id="WP_066566483.1">
    <property type="nucleotide sequence ID" value="NZ_CP015622.1"/>
</dbReference>
<protein>
    <recommendedName>
        <fullName evidence="3">SUKH-4 immunity protein of toxin-antitoxin system</fullName>
    </recommendedName>
</protein>